<organism evidence="2 3">
    <name type="scientific">Ruminiclostridium hungatei</name>
    <name type="common">Clostridium hungatei</name>
    <dbReference type="NCBI Taxonomy" id="48256"/>
    <lineage>
        <taxon>Bacteria</taxon>
        <taxon>Bacillati</taxon>
        <taxon>Bacillota</taxon>
        <taxon>Clostridia</taxon>
        <taxon>Eubacteriales</taxon>
        <taxon>Oscillospiraceae</taxon>
        <taxon>Ruminiclostridium</taxon>
    </lineage>
</organism>
<dbReference type="AlphaFoldDB" id="A0A1V4SEH7"/>
<dbReference type="EMBL" id="MZGX01000033">
    <property type="protein sequence ID" value="OPX42143.1"/>
    <property type="molecule type" value="Genomic_DNA"/>
</dbReference>
<keyword evidence="3" id="KW-1185">Reference proteome</keyword>
<reference evidence="2 3" key="1">
    <citation type="submission" date="2017-03" db="EMBL/GenBank/DDBJ databases">
        <title>Genome sequence of Clostridium hungatei DSM 14427.</title>
        <authorList>
            <person name="Poehlein A."/>
            <person name="Daniel R."/>
        </authorList>
    </citation>
    <scope>NUCLEOTIDE SEQUENCE [LARGE SCALE GENOMIC DNA]</scope>
    <source>
        <strain evidence="2 3">DSM 14427</strain>
    </source>
</reference>
<name>A0A1V4SEH7_RUMHU</name>
<dbReference type="STRING" id="48256.CLHUN_39290"/>
<sequence length="85" mass="10022">MTDRKSEQDESSITEKFRRFMEDERLQKNRKSTVPESRNLRTAKEDTENDEILSRIIADVSCEILVQGLVYSEVFGLPRCKRRGR</sequence>
<protein>
    <submittedName>
        <fullName evidence="2">Uncharacterized protein</fullName>
    </submittedName>
</protein>
<evidence type="ECO:0000313" key="2">
    <source>
        <dbReference type="EMBL" id="OPX42143.1"/>
    </source>
</evidence>
<evidence type="ECO:0000256" key="1">
    <source>
        <dbReference type="SAM" id="MobiDB-lite"/>
    </source>
</evidence>
<dbReference type="RefSeq" id="WP_080066394.1">
    <property type="nucleotide sequence ID" value="NZ_MZGX01000033.1"/>
</dbReference>
<feature type="region of interest" description="Disordered" evidence="1">
    <location>
        <begin position="24"/>
        <end position="46"/>
    </location>
</feature>
<proteinExistence type="predicted"/>
<evidence type="ECO:0000313" key="3">
    <source>
        <dbReference type="Proteomes" id="UP000191554"/>
    </source>
</evidence>
<gene>
    <name evidence="2" type="ORF">CLHUN_39290</name>
</gene>
<comment type="caution">
    <text evidence="2">The sequence shown here is derived from an EMBL/GenBank/DDBJ whole genome shotgun (WGS) entry which is preliminary data.</text>
</comment>
<accession>A0A1V4SEH7</accession>
<dbReference type="Proteomes" id="UP000191554">
    <property type="component" value="Unassembled WGS sequence"/>
</dbReference>